<comment type="caution">
    <text evidence="4">The sequence shown here is derived from an EMBL/GenBank/DDBJ whole genome shotgun (WGS) entry which is preliminary data.</text>
</comment>
<dbReference type="EMBL" id="CAJRAY010000024">
    <property type="protein sequence ID" value="CAG5081623.1"/>
    <property type="molecule type" value="Genomic_DNA"/>
</dbReference>
<dbReference type="PANTHER" id="PTHR46797">
    <property type="entry name" value="HTH-TYPE TRANSCRIPTIONAL REGULATOR"/>
    <property type="match status" value="1"/>
</dbReference>
<dbReference type="InterPro" id="IPR050807">
    <property type="entry name" value="TransReg_Diox_bact_type"/>
</dbReference>
<evidence type="ECO:0000259" key="3">
    <source>
        <dbReference type="PROSITE" id="PS50943"/>
    </source>
</evidence>
<protein>
    <submittedName>
        <fullName evidence="4">Transcriptional regulator of post-exponential-phase responses (PbsX(Xre) family)</fullName>
    </submittedName>
</protein>
<evidence type="ECO:0000256" key="1">
    <source>
        <dbReference type="ARBA" id="ARBA00023125"/>
    </source>
</evidence>
<dbReference type="SUPFAM" id="SSF47413">
    <property type="entry name" value="lambda repressor-like DNA-binding domains"/>
    <property type="match status" value="1"/>
</dbReference>
<name>A0ABM8V2D3_THEXY</name>
<dbReference type="CDD" id="cd00093">
    <property type="entry name" value="HTH_XRE"/>
    <property type="match status" value="1"/>
</dbReference>
<sequence length="158" mass="17751">MACAQTSKLSVSAAGRNMDSSVNGKSGTVVQPRDKRGRGMIGTNINHFRTQSGISLSELAERAGISKSYLSSIERNLKQNPSIQVIEKIALVLNVDLKTLLQVNLPDPEAKETPDEEWYAFVEALRQAGIEKDNVQDYKILIEFIKWYQERKQERKQG</sequence>
<feature type="region of interest" description="Disordered" evidence="2">
    <location>
        <begin position="1"/>
        <end position="36"/>
    </location>
</feature>
<dbReference type="PANTHER" id="PTHR46797:SF13">
    <property type="entry name" value="HTH-TYPE TRANSCRIPTIONAL REGULATOR SINR"/>
    <property type="match status" value="1"/>
</dbReference>
<evidence type="ECO:0000256" key="2">
    <source>
        <dbReference type="SAM" id="MobiDB-lite"/>
    </source>
</evidence>
<reference evidence="4 5" key="1">
    <citation type="submission" date="2021-04" db="EMBL/GenBank/DDBJ databases">
        <authorList>
            <person name="Rakotoarivonina H."/>
        </authorList>
    </citation>
    <scope>NUCLEOTIDE SEQUENCE [LARGE SCALE GENOMIC DNA]</scope>
    <source>
        <strain evidence="4 5">XE</strain>
    </source>
</reference>
<feature type="domain" description="HTH cro/C1-type" evidence="3">
    <location>
        <begin position="45"/>
        <end position="100"/>
    </location>
</feature>
<keyword evidence="1" id="KW-0238">DNA-binding</keyword>
<feature type="compositionally biased region" description="Polar residues" evidence="2">
    <location>
        <begin position="1"/>
        <end position="10"/>
    </location>
</feature>
<gene>
    <name evidence="4" type="primary">txxe 1026-sinR</name>
    <name evidence="4" type="ORF">TXXE_05245</name>
</gene>
<dbReference type="InterPro" id="IPR010982">
    <property type="entry name" value="Lambda_DNA-bd_dom_sf"/>
</dbReference>
<dbReference type="PROSITE" id="PS50943">
    <property type="entry name" value="HTH_CROC1"/>
    <property type="match status" value="1"/>
</dbReference>
<proteinExistence type="predicted"/>
<evidence type="ECO:0000313" key="5">
    <source>
        <dbReference type="Proteomes" id="UP000681526"/>
    </source>
</evidence>
<dbReference type="SMART" id="SM00530">
    <property type="entry name" value="HTH_XRE"/>
    <property type="match status" value="1"/>
</dbReference>
<accession>A0ABM8V2D3</accession>
<dbReference type="Proteomes" id="UP000681526">
    <property type="component" value="Unassembled WGS sequence"/>
</dbReference>
<keyword evidence="5" id="KW-1185">Reference proteome</keyword>
<feature type="compositionally biased region" description="Polar residues" evidence="2">
    <location>
        <begin position="18"/>
        <end position="29"/>
    </location>
</feature>
<dbReference type="Pfam" id="PF01381">
    <property type="entry name" value="HTH_3"/>
    <property type="match status" value="1"/>
</dbReference>
<dbReference type="InterPro" id="IPR001387">
    <property type="entry name" value="Cro/C1-type_HTH"/>
</dbReference>
<organism evidence="4 5">
    <name type="scientific">Thermobacillus xylanilyticus</name>
    <dbReference type="NCBI Taxonomy" id="76633"/>
    <lineage>
        <taxon>Bacteria</taxon>
        <taxon>Bacillati</taxon>
        <taxon>Bacillota</taxon>
        <taxon>Bacilli</taxon>
        <taxon>Bacillales</taxon>
        <taxon>Paenibacillaceae</taxon>
        <taxon>Thermobacillus</taxon>
    </lineage>
</organism>
<dbReference type="Gene3D" id="1.10.260.40">
    <property type="entry name" value="lambda repressor-like DNA-binding domains"/>
    <property type="match status" value="1"/>
</dbReference>
<evidence type="ECO:0000313" key="4">
    <source>
        <dbReference type="EMBL" id="CAG5081623.1"/>
    </source>
</evidence>